<evidence type="ECO:0000256" key="5">
    <source>
        <dbReference type="ARBA" id="ARBA00023054"/>
    </source>
</evidence>
<keyword evidence="4" id="KW-0862">Zinc</keyword>
<dbReference type="PANTHER" id="PTHR21736:SF20">
    <property type="entry name" value="PROTEIN OBERON 4"/>
    <property type="match status" value="1"/>
</dbReference>
<dbReference type="PANTHER" id="PTHR21736">
    <property type="entry name" value="VERNALIZATION-INSENSITIVE PROTEIN 3"/>
    <property type="match status" value="1"/>
</dbReference>
<dbReference type="GO" id="GO:0010468">
    <property type="term" value="P:regulation of gene expression"/>
    <property type="evidence" value="ECO:0007669"/>
    <property type="project" value="TreeGrafter"/>
</dbReference>
<keyword evidence="5 7" id="KW-0175">Coiled coil</keyword>
<feature type="compositionally biased region" description="Low complexity" evidence="8">
    <location>
        <begin position="245"/>
        <end position="255"/>
    </location>
</feature>
<feature type="domain" description="Oberon-like PHD finger" evidence="9">
    <location>
        <begin position="849"/>
        <end position="971"/>
    </location>
</feature>
<feature type="domain" description="Oberon coiled-coil region" evidence="10">
    <location>
        <begin position="1071"/>
        <end position="1186"/>
    </location>
</feature>
<dbReference type="InterPro" id="IPR047578">
    <property type="entry name" value="OBE1-like_PHD"/>
</dbReference>
<feature type="compositionally biased region" description="Basic and acidic residues" evidence="8">
    <location>
        <begin position="1"/>
        <end position="11"/>
    </location>
</feature>
<sequence>MKRLRSSEDLHSYNNAGDKNGDKNGFKDSNLNRSFSSTGQRSFYYKQENVRKGLISSSSSRYERDRTVEEDREGPRLVRKRSDHDFDGFDRRKGFDRYSRDGGGYSGGVGGGGSGDRNSIHRSESFSGPRREFPKGFRSERDRSRREGSVSSWRRGLKDFDESGRGSNSRVEERVVRSPKGCFPKEVKSPSWSKDSESEQSKKRSSSPRVFRDAKSVSKSPSGSKDSESTQSKSVSVEVKKTEELSQQVQSGSGSEMEEGELEPEPLPKFEPEPASKDAAAGSEIQQTSEDKQVHKQNEGCLTDADVVMEEKQMLSSEKEANTMEDVDSEVKDAENEVHELPKTQDVSIKETPFTETVIGTVDKDNDKKDANLNGDDTPKEETEKKTNKEKALLNEEEHEADKGVHSGDKSESNAEGSTVNAVAEVKRETMLESVTNNAKDKGKSVSVTPDVAHSSEDSLWVDRGSKDLAKCPVDAMEGPSTRGFELFSRSPVRKVEKSNRSVLKEENDDSLALGQLDLTLSLPNVLLPIGAQETTTQAPGSPSQARSVQSLSNTFCTNSDGFTASMSFSGSQSLYHNPSCSLTRNSVDYEQSVGKSVGSRPLFQGFDWQALSQGDPKPKEIPSGQRTSINGNGSLYQPQASWGILDTQTLKGQHSRALEGSSKMGSGLERQLSFHKQLSGQSRRHDDVRSPTQSVGSHDNGSNYSFEKKREVKERSSGSLHRTTSQKGQEQFLMGGLDFVKTIIARIVSEPVLPMSRKFHEMNAQYITRLKEGIRELMLNSDNHGQILAFQKVLMNRSDITLDVLVKCHRVQLEILVALKTGLTHYLHLDDNNISSSDLAQVFLSLKCRNVTCRSQLPVDECDCKVCVQKNGFCRECMCLVCSKFDNASNTCSWVGCDVCLHWCHTDCGLRESYIRNGHTTGIKGTTEMQFHCIACDHPSEMFGFVKEVFQSFAKEWSAESLRKELEYVKRIFSASKDIRGSQLHEIADQMLPRLTKSNLPEVLRHIMSFLSDCDSSKLTMTTNFSGKEQVKENNGVAGPSQEAAWLKSIYSEKPPLLERPPNMLPRFDQNDKRTLVQELPMSSVQKDFGFDELESIVKIKHAEAKMFQSRADDARREAEGLKRIALAKSEKIEEEYTSRLAKLRFSETDELRKQKIEELQALERAHQEYLNMKRRMESEIKDLLSKMEATKMNLAMRQISPVPPPTIDATNPLPPYITDPLPPPIADPLSPHTIAHVDPVPPPPEGEADADVEPWDFGGGPVDLSLLPLYPDHISRHIWDEEHTSVSREKVNSSHVIGQSYGVVDGSSSYSHGSPTHDDAYFVVVHASKAHLTTGLDVVAPQDFPRCPNYMSLILGYTNHAVTHM</sequence>
<evidence type="ECO:0000256" key="1">
    <source>
        <dbReference type="ARBA" id="ARBA00004123"/>
    </source>
</evidence>
<feature type="region of interest" description="Disordered" evidence="8">
    <location>
        <begin position="1"/>
        <end position="459"/>
    </location>
</feature>
<keyword evidence="6" id="KW-0539">Nucleus</keyword>
<feature type="coiled-coil region" evidence="7">
    <location>
        <begin position="1154"/>
        <end position="1195"/>
    </location>
</feature>
<evidence type="ECO:0000256" key="2">
    <source>
        <dbReference type="ARBA" id="ARBA00022723"/>
    </source>
</evidence>
<organism evidence="11 12">
    <name type="scientific">Pisum sativum</name>
    <name type="common">Garden pea</name>
    <name type="synonym">Lathyrus oleraceus</name>
    <dbReference type="NCBI Taxonomy" id="3888"/>
    <lineage>
        <taxon>Eukaryota</taxon>
        <taxon>Viridiplantae</taxon>
        <taxon>Streptophyta</taxon>
        <taxon>Embryophyta</taxon>
        <taxon>Tracheophyta</taxon>
        <taxon>Spermatophyta</taxon>
        <taxon>Magnoliopsida</taxon>
        <taxon>eudicotyledons</taxon>
        <taxon>Gunneridae</taxon>
        <taxon>Pentapetalae</taxon>
        <taxon>rosids</taxon>
        <taxon>fabids</taxon>
        <taxon>Fabales</taxon>
        <taxon>Fabaceae</taxon>
        <taxon>Papilionoideae</taxon>
        <taxon>50 kb inversion clade</taxon>
        <taxon>NPAAA clade</taxon>
        <taxon>Hologalegina</taxon>
        <taxon>IRL clade</taxon>
        <taxon>Fabeae</taxon>
        <taxon>Lathyrus</taxon>
    </lineage>
</organism>
<evidence type="ECO:0000313" key="11">
    <source>
        <dbReference type="EMBL" id="KAI5389411.1"/>
    </source>
</evidence>
<feature type="compositionally biased region" description="Gly residues" evidence="8">
    <location>
        <begin position="101"/>
        <end position="115"/>
    </location>
</feature>
<dbReference type="GO" id="GO:0010071">
    <property type="term" value="P:root meristem specification"/>
    <property type="evidence" value="ECO:0007669"/>
    <property type="project" value="TreeGrafter"/>
</dbReference>
<accession>A0A9D4VTJ9</accession>
<feature type="compositionally biased region" description="Basic and acidic residues" evidence="8">
    <location>
        <begin position="61"/>
        <end position="100"/>
    </location>
</feature>
<feature type="compositionally biased region" description="Polar residues" evidence="8">
    <location>
        <begin position="718"/>
        <end position="728"/>
    </location>
</feature>
<evidence type="ECO:0008006" key="13">
    <source>
        <dbReference type="Google" id="ProtNLM"/>
    </source>
</evidence>
<dbReference type="InterPro" id="IPR032881">
    <property type="entry name" value="Oberon-like_PHD"/>
</dbReference>
<feature type="compositionally biased region" description="Basic and acidic residues" evidence="8">
    <location>
        <begin position="329"/>
        <end position="343"/>
    </location>
</feature>
<gene>
    <name evidence="11" type="ORF">KIW84_074891</name>
</gene>
<feature type="region of interest" description="Disordered" evidence="8">
    <location>
        <begin position="676"/>
        <end position="728"/>
    </location>
</feature>
<dbReference type="PRINTS" id="PR01544">
    <property type="entry name" value="ARATH130DUF"/>
</dbReference>
<evidence type="ECO:0000259" key="9">
    <source>
        <dbReference type="Pfam" id="PF07227"/>
    </source>
</evidence>
<feature type="compositionally biased region" description="Basic and acidic residues" evidence="8">
    <location>
        <begin position="118"/>
        <end position="148"/>
    </location>
</feature>
<feature type="compositionally biased region" description="Basic and acidic residues" evidence="8">
    <location>
        <begin position="183"/>
        <end position="202"/>
    </location>
</feature>
<dbReference type="Proteomes" id="UP001058974">
    <property type="component" value="Chromosome 7"/>
</dbReference>
<name>A0A9D4VTJ9_PEA</name>
<feature type="compositionally biased region" description="Basic and acidic residues" evidence="8">
    <location>
        <begin position="362"/>
        <end position="413"/>
    </location>
</feature>
<reference evidence="11 12" key="1">
    <citation type="journal article" date="2022" name="Nat. Genet.">
        <title>Improved pea reference genome and pan-genome highlight genomic features and evolutionary characteristics.</title>
        <authorList>
            <person name="Yang T."/>
            <person name="Liu R."/>
            <person name="Luo Y."/>
            <person name="Hu S."/>
            <person name="Wang D."/>
            <person name="Wang C."/>
            <person name="Pandey M.K."/>
            <person name="Ge S."/>
            <person name="Xu Q."/>
            <person name="Li N."/>
            <person name="Li G."/>
            <person name="Huang Y."/>
            <person name="Saxena R.K."/>
            <person name="Ji Y."/>
            <person name="Li M."/>
            <person name="Yan X."/>
            <person name="He Y."/>
            <person name="Liu Y."/>
            <person name="Wang X."/>
            <person name="Xiang C."/>
            <person name="Varshney R.K."/>
            <person name="Ding H."/>
            <person name="Gao S."/>
            <person name="Zong X."/>
        </authorList>
    </citation>
    <scope>NUCLEOTIDE SEQUENCE [LARGE SCALE GENOMIC DNA]</scope>
    <source>
        <strain evidence="11 12">cv. Zhongwan 6</strain>
    </source>
</reference>
<evidence type="ECO:0000259" key="10">
    <source>
        <dbReference type="Pfam" id="PF16312"/>
    </source>
</evidence>
<dbReference type="GO" id="GO:0005634">
    <property type="term" value="C:nucleus"/>
    <property type="evidence" value="ECO:0007669"/>
    <property type="project" value="UniProtKB-SubCell"/>
</dbReference>
<feature type="compositionally biased region" description="Polar residues" evidence="8">
    <location>
        <begin position="691"/>
        <end position="706"/>
    </location>
</feature>
<feature type="compositionally biased region" description="Basic and acidic residues" evidence="8">
    <location>
        <begin position="266"/>
        <end position="276"/>
    </location>
</feature>
<evidence type="ECO:0000256" key="6">
    <source>
        <dbReference type="ARBA" id="ARBA00023242"/>
    </source>
</evidence>
<feature type="compositionally biased region" description="Basic and acidic residues" evidence="8">
    <location>
        <begin position="309"/>
        <end position="322"/>
    </location>
</feature>
<comment type="subcellular location">
    <subcellularLocation>
        <location evidence="1">Nucleus</location>
    </subcellularLocation>
</comment>
<dbReference type="CDD" id="cd15612">
    <property type="entry name" value="PHD_OBE1_like"/>
    <property type="match status" value="1"/>
</dbReference>
<dbReference type="Gramene" id="Psat07G0489100-T1">
    <property type="protein sequence ID" value="KAI5389411.1"/>
    <property type="gene ID" value="KIW84_074891"/>
</dbReference>
<dbReference type="GO" id="GO:0010078">
    <property type="term" value="P:maintenance of root meristem identity"/>
    <property type="evidence" value="ECO:0007669"/>
    <property type="project" value="TreeGrafter"/>
</dbReference>
<protein>
    <recommendedName>
        <fullName evidence="13">Protein OBERON 4</fullName>
    </recommendedName>
</protein>
<dbReference type="InterPro" id="IPR004082">
    <property type="entry name" value="OBERON"/>
</dbReference>
<dbReference type="EMBL" id="JAMSHJ010000007">
    <property type="protein sequence ID" value="KAI5389411.1"/>
    <property type="molecule type" value="Genomic_DNA"/>
</dbReference>
<evidence type="ECO:0000256" key="3">
    <source>
        <dbReference type="ARBA" id="ARBA00022771"/>
    </source>
</evidence>
<evidence type="ECO:0000313" key="12">
    <source>
        <dbReference type="Proteomes" id="UP001058974"/>
    </source>
</evidence>
<feature type="compositionally biased region" description="Basic and acidic residues" evidence="8">
    <location>
        <begin position="156"/>
        <end position="176"/>
    </location>
</feature>
<dbReference type="Pfam" id="PF07227">
    <property type="entry name" value="PHD_Oberon"/>
    <property type="match status" value="1"/>
</dbReference>
<evidence type="ECO:0000256" key="8">
    <source>
        <dbReference type="SAM" id="MobiDB-lite"/>
    </source>
</evidence>
<feature type="compositionally biased region" description="Polar residues" evidence="8">
    <location>
        <begin position="625"/>
        <end position="636"/>
    </location>
</feature>
<evidence type="ECO:0000256" key="4">
    <source>
        <dbReference type="ARBA" id="ARBA00022833"/>
    </source>
</evidence>
<proteinExistence type="predicted"/>
<feature type="compositionally biased region" description="Basic and acidic residues" evidence="8">
    <location>
        <begin position="707"/>
        <end position="717"/>
    </location>
</feature>
<dbReference type="Pfam" id="PF16312">
    <property type="entry name" value="Oberon_cc"/>
    <property type="match status" value="1"/>
</dbReference>
<feature type="compositionally biased region" description="Basic and acidic residues" evidence="8">
    <location>
        <begin position="289"/>
        <end position="298"/>
    </location>
</feature>
<comment type="caution">
    <text evidence="11">The sequence shown here is derived from an EMBL/GenBank/DDBJ whole genome shotgun (WGS) entry which is preliminary data.</text>
</comment>
<dbReference type="GO" id="GO:0010492">
    <property type="term" value="P:maintenance of shoot apical meristem identity"/>
    <property type="evidence" value="ECO:0007669"/>
    <property type="project" value="TreeGrafter"/>
</dbReference>
<keyword evidence="3" id="KW-0863">Zinc-finger</keyword>
<evidence type="ECO:0000256" key="7">
    <source>
        <dbReference type="SAM" id="Coils"/>
    </source>
</evidence>
<feature type="compositionally biased region" description="Polar residues" evidence="8">
    <location>
        <begin position="31"/>
        <end position="41"/>
    </location>
</feature>
<keyword evidence="2" id="KW-0479">Metal-binding</keyword>
<feature type="region of interest" description="Disordered" evidence="8">
    <location>
        <begin position="610"/>
        <end position="636"/>
    </location>
</feature>
<keyword evidence="12" id="KW-1185">Reference proteome</keyword>
<dbReference type="InterPro" id="IPR032535">
    <property type="entry name" value="Oberon_CC"/>
</dbReference>
<dbReference type="GO" id="GO:0008270">
    <property type="term" value="F:zinc ion binding"/>
    <property type="evidence" value="ECO:0007669"/>
    <property type="project" value="UniProtKB-KW"/>
</dbReference>